<dbReference type="InterPro" id="IPR006139">
    <property type="entry name" value="D-isomer_2_OHA_DH_cat_dom"/>
</dbReference>
<sequence>MKSIHVLLVWPNRPEQMAMLDDAYHLHRYDLASERGRVSMLDEFGDQIRAVVTTHGGGLEKSLIDRLPNLEIVACSSVGLDTLCVDECKARGIQVTNTPNVLTDDVADMALLLLLATVRRLVPGIHWVHSGDWVNKGMMPLNTSVHGKTVGVVGLGRIGKAIAHRAQAFGMKVCYYGRRQSPDVDYTYYDTIEALAHDVDILMPAIPGGESTEGLISKSVLKALGPQGYFINIARGSVVDENALVELLCAGELAGAGLDVFADEPHVPEALLALDNVVLQPHCSSGTYETRGRMAQLVVDNLAAHFAGKALITPV</sequence>
<evidence type="ECO:0000256" key="1">
    <source>
        <dbReference type="ARBA" id="ARBA00022857"/>
    </source>
</evidence>
<dbReference type="GO" id="GO:0005829">
    <property type="term" value="C:cytosol"/>
    <property type="evidence" value="ECO:0007669"/>
    <property type="project" value="TreeGrafter"/>
</dbReference>
<keyword evidence="1" id="KW-0521">NADP</keyword>
<dbReference type="AlphaFoldDB" id="A0AAW7XGS7"/>
<evidence type="ECO:0000313" key="8">
    <source>
        <dbReference type="Proteomes" id="UP001169862"/>
    </source>
</evidence>
<dbReference type="Gene3D" id="3.40.50.720">
    <property type="entry name" value="NAD(P)-binding Rossmann-like Domain"/>
    <property type="match status" value="2"/>
</dbReference>
<dbReference type="Proteomes" id="UP001169862">
    <property type="component" value="Unassembled WGS sequence"/>
</dbReference>
<dbReference type="SUPFAM" id="SSF52283">
    <property type="entry name" value="Formate/glycerate dehydrogenase catalytic domain-like"/>
    <property type="match status" value="1"/>
</dbReference>
<evidence type="ECO:0000313" key="7">
    <source>
        <dbReference type="EMBL" id="MDO6453426.1"/>
    </source>
</evidence>
<comment type="caution">
    <text evidence="7">The sequence shown here is derived from an EMBL/GenBank/DDBJ whole genome shotgun (WGS) entry which is preliminary data.</text>
</comment>
<dbReference type="Pfam" id="PF02826">
    <property type="entry name" value="2-Hacid_dh_C"/>
    <property type="match status" value="1"/>
</dbReference>
<keyword evidence="3" id="KW-0520">NAD</keyword>
<organism evidence="7 8">
    <name type="scientific">Neptunomonas phycophila</name>
    <dbReference type="NCBI Taxonomy" id="1572645"/>
    <lineage>
        <taxon>Bacteria</taxon>
        <taxon>Pseudomonadati</taxon>
        <taxon>Pseudomonadota</taxon>
        <taxon>Gammaproteobacteria</taxon>
        <taxon>Oceanospirillales</taxon>
        <taxon>Oceanospirillaceae</taxon>
        <taxon>Neptunomonas</taxon>
    </lineage>
</organism>
<dbReference type="Pfam" id="PF00389">
    <property type="entry name" value="2-Hacid_dh"/>
    <property type="match status" value="1"/>
</dbReference>
<evidence type="ECO:0000256" key="3">
    <source>
        <dbReference type="ARBA" id="ARBA00023027"/>
    </source>
</evidence>
<dbReference type="InterPro" id="IPR036291">
    <property type="entry name" value="NAD(P)-bd_dom_sf"/>
</dbReference>
<evidence type="ECO:0000259" key="6">
    <source>
        <dbReference type="Pfam" id="PF02826"/>
    </source>
</evidence>
<proteinExistence type="inferred from homology"/>
<comment type="similarity">
    <text evidence="4">Belongs to the D-isomer specific 2-hydroxyacid dehydrogenase family.</text>
</comment>
<dbReference type="FunFam" id="3.40.50.720:FF:000213">
    <property type="entry name" value="Putative 2-hydroxyacid dehydrogenase"/>
    <property type="match status" value="1"/>
</dbReference>
<dbReference type="EMBL" id="JAUOPG010000004">
    <property type="protein sequence ID" value="MDO6453426.1"/>
    <property type="molecule type" value="Genomic_DNA"/>
</dbReference>
<protein>
    <submittedName>
        <fullName evidence="7">2-hydroxyacid dehydrogenase</fullName>
    </submittedName>
</protein>
<dbReference type="PANTHER" id="PTHR10996:SF178">
    <property type="entry name" value="2-HYDROXYACID DEHYDROGENASE YGL185C-RELATED"/>
    <property type="match status" value="1"/>
</dbReference>
<dbReference type="RefSeq" id="WP_303549670.1">
    <property type="nucleotide sequence ID" value="NZ_JAUOPG010000004.1"/>
</dbReference>
<dbReference type="GO" id="GO:0030267">
    <property type="term" value="F:glyoxylate reductase (NADPH) activity"/>
    <property type="evidence" value="ECO:0007669"/>
    <property type="project" value="TreeGrafter"/>
</dbReference>
<evidence type="ECO:0000256" key="2">
    <source>
        <dbReference type="ARBA" id="ARBA00023002"/>
    </source>
</evidence>
<dbReference type="GO" id="GO:0051287">
    <property type="term" value="F:NAD binding"/>
    <property type="evidence" value="ECO:0007669"/>
    <property type="project" value="InterPro"/>
</dbReference>
<dbReference type="CDD" id="cd12156">
    <property type="entry name" value="HPPR"/>
    <property type="match status" value="1"/>
</dbReference>
<dbReference type="GO" id="GO:0016618">
    <property type="term" value="F:hydroxypyruvate reductase [NAD(P)H] activity"/>
    <property type="evidence" value="ECO:0007669"/>
    <property type="project" value="TreeGrafter"/>
</dbReference>
<dbReference type="SUPFAM" id="SSF51735">
    <property type="entry name" value="NAD(P)-binding Rossmann-fold domains"/>
    <property type="match status" value="1"/>
</dbReference>
<feature type="domain" description="D-isomer specific 2-hydroxyacid dehydrogenase catalytic" evidence="5">
    <location>
        <begin position="12"/>
        <end position="315"/>
    </location>
</feature>
<dbReference type="InterPro" id="IPR006140">
    <property type="entry name" value="D-isomer_DH_NAD-bd"/>
</dbReference>
<dbReference type="PANTHER" id="PTHR10996">
    <property type="entry name" value="2-HYDROXYACID DEHYDROGENASE-RELATED"/>
    <property type="match status" value="1"/>
</dbReference>
<name>A0AAW7XGS7_9GAMM</name>
<dbReference type="InterPro" id="IPR050223">
    <property type="entry name" value="D-isomer_2-hydroxyacid_DH"/>
</dbReference>
<evidence type="ECO:0000259" key="5">
    <source>
        <dbReference type="Pfam" id="PF00389"/>
    </source>
</evidence>
<gene>
    <name evidence="7" type="ORF">Q4490_07595</name>
</gene>
<reference evidence="7" key="1">
    <citation type="submission" date="2023-07" db="EMBL/GenBank/DDBJ databases">
        <title>Genome content predicts the carbon catabolic preferences of heterotrophic bacteria.</title>
        <authorList>
            <person name="Gralka M."/>
        </authorList>
    </citation>
    <scope>NUCLEOTIDE SEQUENCE</scope>
    <source>
        <strain evidence="7">I2M16</strain>
    </source>
</reference>
<keyword evidence="2 4" id="KW-0560">Oxidoreductase</keyword>
<evidence type="ECO:0000256" key="4">
    <source>
        <dbReference type="RuleBase" id="RU003719"/>
    </source>
</evidence>
<accession>A0AAW7XGS7</accession>
<feature type="domain" description="D-isomer specific 2-hydroxyacid dehydrogenase NAD-binding" evidence="6">
    <location>
        <begin position="112"/>
        <end position="284"/>
    </location>
</feature>